<dbReference type="SMART" id="SM00530">
    <property type="entry name" value="HTH_XRE"/>
    <property type="match status" value="1"/>
</dbReference>
<dbReference type="PATRIC" id="fig|61435.8.peg.121"/>
<feature type="domain" description="HTH cro/C1-type" evidence="1">
    <location>
        <begin position="17"/>
        <end position="65"/>
    </location>
</feature>
<evidence type="ECO:0000259" key="1">
    <source>
        <dbReference type="PROSITE" id="PS50943"/>
    </source>
</evidence>
<dbReference type="PROSITE" id="PS50943">
    <property type="entry name" value="HTH_CROC1"/>
    <property type="match status" value="1"/>
</dbReference>
<dbReference type="Gene3D" id="1.10.260.40">
    <property type="entry name" value="lambda repressor-like DNA-binding domains"/>
    <property type="match status" value="1"/>
</dbReference>
<dbReference type="Pfam" id="PF01381">
    <property type="entry name" value="HTH_3"/>
    <property type="match status" value="1"/>
</dbReference>
<dbReference type="RefSeq" id="WP_062900233.1">
    <property type="nucleotide sequence ID" value="NZ_CP011127.1"/>
</dbReference>
<dbReference type="CDD" id="cd00093">
    <property type="entry name" value="HTH_XRE"/>
    <property type="match status" value="1"/>
</dbReference>
<dbReference type="OrthoDB" id="9800901at2"/>
<evidence type="ECO:0000313" key="2">
    <source>
        <dbReference type="EMBL" id="AMU85952.1"/>
    </source>
</evidence>
<protein>
    <submittedName>
        <fullName evidence="2">Xre family transcriptional regulator</fullName>
    </submittedName>
</protein>
<gene>
    <name evidence="2" type="ORF">Dm11a5_0121</name>
</gene>
<name>A0A142V859_9CHLR</name>
<dbReference type="AlphaFoldDB" id="A0A142V859"/>
<dbReference type="SUPFAM" id="SSF47413">
    <property type="entry name" value="lambda repressor-like DNA-binding domains"/>
    <property type="match status" value="1"/>
</dbReference>
<organism evidence="2 3">
    <name type="scientific">Dehalococcoides mccartyi</name>
    <dbReference type="NCBI Taxonomy" id="61435"/>
    <lineage>
        <taxon>Bacteria</taxon>
        <taxon>Bacillati</taxon>
        <taxon>Chloroflexota</taxon>
        <taxon>Dehalococcoidia</taxon>
        <taxon>Dehalococcoidales</taxon>
        <taxon>Dehalococcoidaceae</taxon>
        <taxon>Dehalococcoides</taxon>
    </lineage>
</organism>
<dbReference type="GO" id="GO:0003677">
    <property type="term" value="F:DNA binding"/>
    <property type="evidence" value="ECO:0007669"/>
    <property type="project" value="InterPro"/>
</dbReference>
<reference evidence="2 3" key="1">
    <citation type="submission" date="2015-03" db="EMBL/GenBank/DDBJ databases">
        <title>Genomic characterization of Dehalococcoides mccartyi strain 11a5, an unusal plasmid-containing chloroethene dechlorinator.</title>
        <authorList>
            <person name="Zhao S."/>
            <person name="Ding C."/>
            <person name="He J."/>
        </authorList>
    </citation>
    <scope>NUCLEOTIDE SEQUENCE [LARGE SCALE GENOMIC DNA]</scope>
    <source>
        <strain evidence="2 3">11a5</strain>
    </source>
</reference>
<dbReference type="InterPro" id="IPR010982">
    <property type="entry name" value="Lambda_DNA-bd_dom_sf"/>
</dbReference>
<dbReference type="Proteomes" id="UP000076394">
    <property type="component" value="Chromosome"/>
</dbReference>
<dbReference type="InterPro" id="IPR001387">
    <property type="entry name" value="Cro/C1-type_HTH"/>
</dbReference>
<sequence length="77" mass="9103">MVRVELKREFLEKNLIRQNCSKKELAYRIGVSRSYLSGVCSGRIEPSASMRQRFLEYFKCTFDDLFLIRDGEKCKTN</sequence>
<evidence type="ECO:0000313" key="3">
    <source>
        <dbReference type="Proteomes" id="UP000076394"/>
    </source>
</evidence>
<accession>A0A142V859</accession>
<proteinExistence type="predicted"/>
<dbReference type="EMBL" id="CP011127">
    <property type="protein sequence ID" value="AMU85952.1"/>
    <property type="molecule type" value="Genomic_DNA"/>
</dbReference>